<dbReference type="InterPro" id="IPR008268">
    <property type="entry name" value="Peptidase_S16_AS"/>
</dbReference>
<evidence type="ECO:0000256" key="6">
    <source>
        <dbReference type="ARBA" id="ARBA00022825"/>
    </source>
</evidence>
<dbReference type="EMBL" id="JABMIG020000085">
    <property type="protein sequence ID" value="KAL3793948.1"/>
    <property type="molecule type" value="Genomic_DNA"/>
</dbReference>
<dbReference type="GO" id="GO:0004252">
    <property type="term" value="F:serine-type endopeptidase activity"/>
    <property type="evidence" value="ECO:0007669"/>
    <property type="project" value="UniProtKB-UniRule"/>
</dbReference>
<keyword evidence="19" id="KW-1185">Reference proteome</keyword>
<comment type="subcellular location">
    <subcellularLocation>
        <location evidence="2 11">Mitochondrion matrix</location>
    </subcellularLocation>
    <subcellularLocation>
        <location evidence="1">Plastid</location>
        <location evidence="1">Chloroplast</location>
    </subcellularLocation>
</comment>
<dbReference type="Pfam" id="PF05362">
    <property type="entry name" value="Lon_C"/>
    <property type="match status" value="1"/>
</dbReference>
<dbReference type="Pfam" id="PF22667">
    <property type="entry name" value="Lon_lid"/>
    <property type="match status" value="1"/>
</dbReference>
<dbReference type="Gene3D" id="3.40.50.300">
    <property type="entry name" value="P-loop containing nucleotide triphosphate hydrolases"/>
    <property type="match status" value="1"/>
</dbReference>
<dbReference type="Gene3D" id="1.20.5.5270">
    <property type="match status" value="1"/>
</dbReference>
<dbReference type="AlphaFoldDB" id="A0ABD3Q0R4"/>
<organism evidence="18 19">
    <name type="scientific">Cyclotella cryptica</name>
    <dbReference type="NCBI Taxonomy" id="29204"/>
    <lineage>
        <taxon>Eukaryota</taxon>
        <taxon>Sar</taxon>
        <taxon>Stramenopiles</taxon>
        <taxon>Ochrophyta</taxon>
        <taxon>Bacillariophyta</taxon>
        <taxon>Coscinodiscophyceae</taxon>
        <taxon>Thalassiosirophycidae</taxon>
        <taxon>Stephanodiscales</taxon>
        <taxon>Stephanodiscaceae</taxon>
        <taxon>Cyclotella</taxon>
    </lineage>
</organism>
<evidence type="ECO:0000256" key="5">
    <source>
        <dbReference type="ARBA" id="ARBA00022801"/>
    </source>
</evidence>
<dbReference type="GO" id="GO:0009507">
    <property type="term" value="C:chloroplast"/>
    <property type="evidence" value="ECO:0007669"/>
    <property type="project" value="UniProtKB-SubCell"/>
</dbReference>
<dbReference type="Gene3D" id="1.10.8.60">
    <property type="match status" value="1"/>
</dbReference>
<dbReference type="InterPro" id="IPR004815">
    <property type="entry name" value="Lon_bac/euk-typ"/>
</dbReference>
<dbReference type="GO" id="GO:0006515">
    <property type="term" value="P:protein quality control for misfolded or incompletely synthesized proteins"/>
    <property type="evidence" value="ECO:0007669"/>
    <property type="project" value="UniProtKB-UniRule"/>
</dbReference>
<evidence type="ECO:0000313" key="18">
    <source>
        <dbReference type="EMBL" id="KAL3793948.1"/>
    </source>
</evidence>
<dbReference type="PANTHER" id="PTHR43718">
    <property type="entry name" value="LON PROTEASE"/>
    <property type="match status" value="1"/>
</dbReference>
<feature type="compositionally biased region" description="Acidic residues" evidence="15">
    <location>
        <begin position="244"/>
        <end position="255"/>
    </location>
</feature>
<dbReference type="PROSITE" id="PS51787">
    <property type="entry name" value="LON_N"/>
    <property type="match status" value="1"/>
</dbReference>
<dbReference type="PRINTS" id="PR00830">
    <property type="entry name" value="ENDOLAPTASE"/>
</dbReference>
<feature type="region of interest" description="Disordered" evidence="15">
    <location>
        <begin position="732"/>
        <end position="762"/>
    </location>
</feature>
<keyword evidence="5 11" id="KW-0378">Hydrolase</keyword>
<dbReference type="FunFam" id="1.20.5.5270:FF:000001">
    <property type="entry name" value="Lon protease homolog, mitochondrial"/>
    <property type="match status" value="1"/>
</dbReference>
<feature type="region of interest" description="Disordered" evidence="15">
    <location>
        <begin position="241"/>
        <end position="281"/>
    </location>
</feature>
<dbReference type="InterPro" id="IPR014721">
    <property type="entry name" value="Ribsml_uS5_D2-typ_fold_subgr"/>
</dbReference>
<feature type="compositionally biased region" description="Polar residues" evidence="15">
    <location>
        <begin position="114"/>
        <end position="124"/>
    </location>
</feature>
<dbReference type="SUPFAM" id="SSF52540">
    <property type="entry name" value="P-loop containing nucleoside triphosphate hydrolases"/>
    <property type="match status" value="1"/>
</dbReference>
<evidence type="ECO:0000256" key="4">
    <source>
        <dbReference type="ARBA" id="ARBA00022741"/>
    </source>
</evidence>
<evidence type="ECO:0000256" key="9">
    <source>
        <dbReference type="ARBA" id="ARBA00023128"/>
    </source>
</evidence>
<dbReference type="GO" id="GO:0043565">
    <property type="term" value="F:sequence-specific DNA binding"/>
    <property type="evidence" value="ECO:0007669"/>
    <property type="project" value="UniProtKB-UniRule"/>
</dbReference>
<evidence type="ECO:0000259" key="17">
    <source>
        <dbReference type="PROSITE" id="PS51787"/>
    </source>
</evidence>
<comment type="caution">
    <text evidence="18">The sequence shown here is derived from an EMBL/GenBank/DDBJ whole genome shotgun (WGS) entry which is preliminary data.</text>
</comment>
<accession>A0ABD3Q0R4</accession>
<keyword evidence="14" id="KW-0175">Coiled coil</keyword>
<dbReference type="GO" id="GO:0016887">
    <property type="term" value="F:ATP hydrolysis activity"/>
    <property type="evidence" value="ECO:0007669"/>
    <property type="project" value="UniProtKB-UniRule"/>
</dbReference>
<comment type="function">
    <text evidence="11">ATP-dependent serine protease that mediates the selective degradation of misfolded, unassembled or oxidatively damaged polypeptides as well as certain short-lived regulatory proteins in the mitochondrial matrix. May also have a chaperone function in the assembly of inner membrane protein complexes. Participates in the regulation of mitochondrial gene expression and in the maintenance of the integrity of the mitochondrial genome. Binds to mitochondrial DNA in a site-specific manner.</text>
</comment>
<dbReference type="GO" id="GO:0005524">
    <property type="term" value="F:ATP binding"/>
    <property type="evidence" value="ECO:0007669"/>
    <property type="project" value="UniProtKB-UniRule"/>
</dbReference>
<evidence type="ECO:0000256" key="14">
    <source>
        <dbReference type="SAM" id="Coils"/>
    </source>
</evidence>
<dbReference type="FunFam" id="3.40.50.300:FF:000021">
    <property type="entry name" value="Lon protease homolog"/>
    <property type="match status" value="1"/>
</dbReference>
<dbReference type="InterPro" id="IPR003111">
    <property type="entry name" value="Lon_prtase_N"/>
</dbReference>
<keyword evidence="7 11" id="KW-0067">ATP-binding</keyword>
<dbReference type="GO" id="GO:0051131">
    <property type="term" value="P:chaperone-mediated protein complex assembly"/>
    <property type="evidence" value="ECO:0007669"/>
    <property type="project" value="UniProtKB-UniRule"/>
</dbReference>
<feature type="binding site" evidence="11">
    <location>
        <begin position="566"/>
        <end position="573"/>
    </location>
    <ligand>
        <name>ATP</name>
        <dbReference type="ChEBI" id="CHEBI:30616"/>
    </ligand>
</feature>
<dbReference type="PROSITE" id="PS01046">
    <property type="entry name" value="LON_SER"/>
    <property type="match status" value="1"/>
</dbReference>
<dbReference type="InterPro" id="IPR027065">
    <property type="entry name" value="Lon_Prtase"/>
</dbReference>
<comment type="subunit">
    <text evidence="11">Homohexamer or homoheptamer. Organized in a ring with a central cavity.</text>
</comment>
<evidence type="ECO:0000256" key="15">
    <source>
        <dbReference type="SAM" id="MobiDB-lite"/>
    </source>
</evidence>
<dbReference type="GO" id="GO:0005759">
    <property type="term" value="C:mitochondrial matrix"/>
    <property type="evidence" value="ECO:0007669"/>
    <property type="project" value="UniProtKB-SubCell"/>
</dbReference>
<dbReference type="GO" id="GO:0070407">
    <property type="term" value="P:oxidation-dependent protein catabolic process"/>
    <property type="evidence" value="ECO:0007669"/>
    <property type="project" value="UniProtKB-UniRule"/>
</dbReference>
<proteinExistence type="inferred from homology"/>
<feature type="domain" description="Lon proteolytic" evidence="16">
    <location>
        <begin position="855"/>
        <end position="1046"/>
    </location>
</feature>
<dbReference type="Proteomes" id="UP001516023">
    <property type="component" value="Unassembled WGS sequence"/>
</dbReference>
<protein>
    <recommendedName>
        <fullName evidence="11">Lon protease homolog, mitochondrial</fullName>
        <ecNumber evidence="11">3.4.21.53</ecNumber>
    </recommendedName>
</protein>
<evidence type="ECO:0000256" key="11">
    <source>
        <dbReference type="HAMAP-Rule" id="MF_03120"/>
    </source>
</evidence>
<feature type="active site" evidence="11 12">
    <location>
        <position position="995"/>
    </location>
</feature>
<dbReference type="InterPro" id="IPR027503">
    <property type="entry name" value="Lonm_euk"/>
</dbReference>
<dbReference type="Gene3D" id="2.30.130.40">
    <property type="entry name" value="LON domain-like"/>
    <property type="match status" value="1"/>
</dbReference>
<dbReference type="Gene3D" id="1.20.58.1480">
    <property type="match status" value="1"/>
</dbReference>
<dbReference type="GO" id="GO:0034599">
    <property type="term" value="P:cellular response to oxidative stress"/>
    <property type="evidence" value="ECO:0007669"/>
    <property type="project" value="UniProtKB-UniRule"/>
</dbReference>
<feature type="coiled-coil region" evidence="14">
    <location>
        <begin position="446"/>
        <end position="473"/>
    </location>
</feature>
<keyword evidence="6 11" id="KW-0720">Serine protease</keyword>
<sequence>MLRRSVQSSFFGRAQTSTAIWQLHRWSPSRGAWCSHHRSHSLLSPSLGSSFNGGLGQQPHRCFFFGSGSDNDDDGNKKDDDDKKKKAKKDEQDQREEDDENSSDSPASDASEKQPSATLNNSSKYKSRSPVGNGNVLLPASRLGFGDQAPRYPHLMALPVVRGPVFPGVLTPVAITDKKTIRAVEKILSGGSGGYLGLFCRKDYAPAHDLIAKGIEKPEVITDPSDLYTVGTFAQIQRMTKTDDMDDFDGDDDEEYPSHSLADDTHDKQAHDGQTHHPKPSASILLMPHRRINLLSIDDIGPPIDVTVSHWDRLTYVRGQDSSRDDTIRALCQEVLSTIREVAQLNTLFKEQVVNMVPSSHMFDMNDPYRLADFAASLSINGGDVADLQSVLEEKDPELRLHKALVLLSKEREVGKLQKEISAKVEEKMSEAQRKYFLMEQLKSIKKELGMEKDDKESLIEKYRKKMSEYTEVPEEITETIESELDKLSTLEKNSSEFNVTRSYLDWLTSIPWGVTTEENFDIKAARKVLDRDHYGMDEVKETILQFIAVGKLKGTVQGKILCLSGPPGTGKTSIAESVAAALGRKFFRFSVGGMSDVSEIKGHRRTYVGAMPGKIIQCLKSTGSTNPLVLIDEIDKLGRDFRGDPASALLEVLDPNQNSTFRDNFIDAPVDISKVLFMCTANDLDRIPGPLLDRMEVIRLSGYDVPEKLEIAQQYLVPKSMVSNGLMVKDETSENAEKTSKSMSHDDNLPQEENSPPPARYHLADGVPGTLSIHRSALESLVRWYCREAGVRNLAKKIDKITRLLSLQVVAEAEGATLTDKSTRKSDTWEVSSSNLHEYVGKPVFTSDRLYERDIPNGIVMGLAWTSMGGSALYIETQGIKRGLDSEGKPRGGGTLKVTGQLGDVMKESTQIAYTVARARLAEIAQGNSFFDDTDIHMHVPEGATPKDGPSAGVTMVTAMLSLALDKPVKSDLAMTGEISLTGKVLAVGGIKEKTMAARRAGITTIVLPSDCKRDYDELPDYLKEGLDVHYASEYSTVYNVAFGT</sequence>
<evidence type="ECO:0000256" key="2">
    <source>
        <dbReference type="ARBA" id="ARBA00004305"/>
    </source>
</evidence>
<dbReference type="SUPFAM" id="SSF88697">
    <property type="entry name" value="PUA domain-like"/>
    <property type="match status" value="1"/>
</dbReference>
<evidence type="ECO:0000256" key="10">
    <source>
        <dbReference type="ARBA" id="ARBA00050665"/>
    </source>
</evidence>
<dbReference type="InterPro" id="IPR003959">
    <property type="entry name" value="ATPase_AAA_core"/>
</dbReference>
<evidence type="ECO:0000256" key="1">
    <source>
        <dbReference type="ARBA" id="ARBA00004229"/>
    </source>
</evidence>
<keyword evidence="4 11" id="KW-0547">Nucleotide-binding</keyword>
<keyword evidence="8 11" id="KW-0238">DNA-binding</keyword>
<dbReference type="InterPro" id="IPR008269">
    <property type="entry name" value="Lon_proteolytic"/>
</dbReference>
<dbReference type="InterPro" id="IPR015947">
    <property type="entry name" value="PUA-like_sf"/>
</dbReference>
<comment type="catalytic activity">
    <reaction evidence="10 11">
        <text>Hydrolysis of proteins in presence of ATP.</text>
        <dbReference type="EC" id="3.4.21.53"/>
    </reaction>
</comment>
<comment type="similarity">
    <text evidence="11 12 13">Belongs to the peptidase S16 family.</text>
</comment>
<dbReference type="NCBIfam" id="TIGR00763">
    <property type="entry name" value="lon"/>
    <property type="match status" value="1"/>
</dbReference>
<keyword evidence="9 11" id="KW-0496">Mitochondrion</keyword>
<dbReference type="Pfam" id="PF00004">
    <property type="entry name" value="AAA"/>
    <property type="match status" value="1"/>
</dbReference>
<dbReference type="EC" id="3.4.21.53" evidence="11"/>
<dbReference type="PROSITE" id="PS51786">
    <property type="entry name" value="LON_PROTEOLYTIC"/>
    <property type="match status" value="1"/>
</dbReference>
<feature type="active site" evidence="11 12">
    <location>
        <position position="952"/>
    </location>
</feature>
<evidence type="ECO:0000256" key="13">
    <source>
        <dbReference type="RuleBase" id="RU000591"/>
    </source>
</evidence>
<gene>
    <name evidence="18" type="ORF">HJC23_009431</name>
</gene>
<feature type="domain" description="Lon N-terminal" evidence="17">
    <location>
        <begin position="155"/>
        <end position="412"/>
    </location>
</feature>
<evidence type="ECO:0000256" key="3">
    <source>
        <dbReference type="ARBA" id="ARBA00022670"/>
    </source>
</evidence>
<name>A0ABD3Q0R4_9STRA</name>
<keyword evidence="3 11" id="KW-0645">Protease</keyword>
<reference evidence="18 19" key="1">
    <citation type="journal article" date="2020" name="G3 (Bethesda)">
        <title>Improved Reference Genome for Cyclotella cryptica CCMP332, a Model for Cell Wall Morphogenesis, Salinity Adaptation, and Lipid Production in Diatoms (Bacillariophyta).</title>
        <authorList>
            <person name="Roberts W.R."/>
            <person name="Downey K.M."/>
            <person name="Ruck E.C."/>
            <person name="Traller J.C."/>
            <person name="Alverson A.J."/>
        </authorList>
    </citation>
    <scope>NUCLEOTIDE SEQUENCE [LARGE SCALE GENOMIC DNA]</scope>
    <source>
        <strain evidence="18 19">CCMP332</strain>
    </source>
</reference>
<dbReference type="SMART" id="SM00382">
    <property type="entry name" value="AAA"/>
    <property type="match status" value="1"/>
</dbReference>
<dbReference type="PANTHER" id="PTHR43718:SF2">
    <property type="entry name" value="LON PROTEASE HOMOLOG, MITOCHONDRIAL"/>
    <property type="match status" value="1"/>
</dbReference>
<dbReference type="Gene3D" id="3.30.230.10">
    <property type="match status" value="1"/>
</dbReference>
<feature type="compositionally biased region" description="Basic and acidic residues" evidence="15">
    <location>
        <begin position="74"/>
        <end position="92"/>
    </location>
</feature>
<feature type="region of interest" description="Disordered" evidence="15">
    <location>
        <begin position="62"/>
        <end position="132"/>
    </location>
</feature>
<feature type="compositionally biased region" description="Acidic residues" evidence="15">
    <location>
        <begin position="93"/>
        <end position="102"/>
    </location>
</feature>
<evidence type="ECO:0000256" key="7">
    <source>
        <dbReference type="ARBA" id="ARBA00022840"/>
    </source>
</evidence>
<dbReference type="InterPro" id="IPR046336">
    <property type="entry name" value="Lon_prtase_N_sf"/>
</dbReference>
<evidence type="ECO:0000256" key="8">
    <source>
        <dbReference type="ARBA" id="ARBA00023125"/>
    </source>
</evidence>
<dbReference type="InterPro" id="IPR020568">
    <property type="entry name" value="Ribosomal_Su5_D2-typ_SF"/>
</dbReference>
<dbReference type="SUPFAM" id="SSF54211">
    <property type="entry name" value="Ribosomal protein S5 domain 2-like"/>
    <property type="match status" value="1"/>
</dbReference>
<evidence type="ECO:0000259" key="16">
    <source>
        <dbReference type="PROSITE" id="PS51786"/>
    </source>
</evidence>
<feature type="compositionally biased region" description="Basic and acidic residues" evidence="15">
    <location>
        <begin position="732"/>
        <end position="749"/>
    </location>
</feature>
<dbReference type="InterPro" id="IPR027417">
    <property type="entry name" value="P-loop_NTPase"/>
</dbReference>
<evidence type="ECO:0000313" key="19">
    <source>
        <dbReference type="Proteomes" id="UP001516023"/>
    </source>
</evidence>
<dbReference type="GO" id="GO:0004176">
    <property type="term" value="F:ATP-dependent peptidase activity"/>
    <property type="evidence" value="ECO:0007669"/>
    <property type="project" value="UniProtKB-UniRule"/>
</dbReference>
<dbReference type="FunFam" id="3.30.230.10:FF:000015">
    <property type="entry name" value="Lon protease homolog, mitochondrial"/>
    <property type="match status" value="1"/>
</dbReference>
<dbReference type="Pfam" id="PF02190">
    <property type="entry name" value="LON_substr_bdg"/>
    <property type="match status" value="1"/>
</dbReference>
<dbReference type="CDD" id="cd19500">
    <property type="entry name" value="RecA-like_Lon"/>
    <property type="match status" value="1"/>
</dbReference>
<evidence type="ECO:0000256" key="12">
    <source>
        <dbReference type="PROSITE-ProRule" id="PRU01122"/>
    </source>
</evidence>
<feature type="compositionally biased region" description="Basic and acidic residues" evidence="15">
    <location>
        <begin position="261"/>
        <end position="275"/>
    </location>
</feature>
<dbReference type="HAMAP" id="MF_03120">
    <property type="entry name" value="lonm_euk"/>
    <property type="match status" value="1"/>
</dbReference>
<dbReference type="InterPro" id="IPR003593">
    <property type="entry name" value="AAA+_ATPase"/>
</dbReference>
<dbReference type="InterPro" id="IPR054594">
    <property type="entry name" value="Lon_lid"/>
</dbReference>
<dbReference type="SMART" id="SM00464">
    <property type="entry name" value="LON"/>
    <property type="match status" value="1"/>
</dbReference>